<name>A0AA38G350_TAXCH</name>
<dbReference type="InterPro" id="IPR026055">
    <property type="entry name" value="FAR"/>
</dbReference>
<dbReference type="EC" id="1.2.1.84" evidence="1"/>
<dbReference type="PANTHER" id="PTHR11011:SF45">
    <property type="entry name" value="FATTY ACYL-COA REDUCTASE CG8306-RELATED"/>
    <property type="match status" value="1"/>
</dbReference>
<dbReference type="Proteomes" id="UP000824469">
    <property type="component" value="Unassembled WGS sequence"/>
</dbReference>
<protein>
    <recommendedName>
        <fullName evidence="1">Fatty acyl-CoA reductase</fullName>
        <ecNumber evidence="1">1.2.1.84</ecNumber>
    </recommendedName>
</protein>
<gene>
    <name evidence="3" type="ORF">KI387_023974</name>
</gene>
<accession>A0AA38G350</accession>
<evidence type="ECO:0000256" key="1">
    <source>
        <dbReference type="RuleBase" id="RU363097"/>
    </source>
</evidence>
<dbReference type="Gene3D" id="3.40.50.720">
    <property type="entry name" value="NAD(P)-binding Rossmann-like Domain"/>
    <property type="match status" value="1"/>
</dbReference>
<keyword evidence="1" id="KW-0521">NADP</keyword>
<evidence type="ECO:0000259" key="2">
    <source>
        <dbReference type="Pfam" id="PF07993"/>
    </source>
</evidence>
<comment type="catalytic activity">
    <reaction evidence="1">
        <text>a long-chain fatty acyl-CoA + 2 NADPH + 2 H(+) = a long-chain primary fatty alcohol + 2 NADP(+) + CoA</text>
        <dbReference type="Rhea" id="RHEA:52716"/>
        <dbReference type="ChEBI" id="CHEBI:15378"/>
        <dbReference type="ChEBI" id="CHEBI:57287"/>
        <dbReference type="ChEBI" id="CHEBI:57783"/>
        <dbReference type="ChEBI" id="CHEBI:58349"/>
        <dbReference type="ChEBI" id="CHEBI:77396"/>
        <dbReference type="ChEBI" id="CHEBI:83139"/>
        <dbReference type="EC" id="1.2.1.84"/>
    </reaction>
</comment>
<comment type="similarity">
    <text evidence="1">Belongs to the fatty acyl-CoA reductase family.</text>
</comment>
<dbReference type="InterPro" id="IPR013120">
    <property type="entry name" value="FAR_NAD-bd"/>
</dbReference>
<sequence length="126" mass="14302">GKHVHTRIIRTRFRSQVFVSNALDYVVIEKILRTQPQVGKLFLVIKANDSEAALHRLKKEIICSELFRCLRDIYGDHYEEFVWSKLVPVAGDVSLDNLGIQADVAEKLADYVDIILNSVANTSFDA</sequence>
<reference evidence="3 4" key="1">
    <citation type="journal article" date="2021" name="Nat. Plants">
        <title>The Taxus genome provides insights into paclitaxel biosynthesis.</title>
        <authorList>
            <person name="Xiong X."/>
            <person name="Gou J."/>
            <person name="Liao Q."/>
            <person name="Li Y."/>
            <person name="Zhou Q."/>
            <person name="Bi G."/>
            <person name="Li C."/>
            <person name="Du R."/>
            <person name="Wang X."/>
            <person name="Sun T."/>
            <person name="Guo L."/>
            <person name="Liang H."/>
            <person name="Lu P."/>
            <person name="Wu Y."/>
            <person name="Zhang Z."/>
            <person name="Ro D.K."/>
            <person name="Shang Y."/>
            <person name="Huang S."/>
            <person name="Yan J."/>
        </authorList>
    </citation>
    <scope>NUCLEOTIDE SEQUENCE [LARGE SCALE GENOMIC DNA]</scope>
    <source>
        <strain evidence="3">Ta-2019</strain>
    </source>
</reference>
<feature type="non-terminal residue" evidence="3">
    <location>
        <position position="1"/>
    </location>
</feature>
<organism evidence="3 4">
    <name type="scientific">Taxus chinensis</name>
    <name type="common">Chinese yew</name>
    <name type="synonym">Taxus wallichiana var. chinensis</name>
    <dbReference type="NCBI Taxonomy" id="29808"/>
    <lineage>
        <taxon>Eukaryota</taxon>
        <taxon>Viridiplantae</taxon>
        <taxon>Streptophyta</taxon>
        <taxon>Embryophyta</taxon>
        <taxon>Tracheophyta</taxon>
        <taxon>Spermatophyta</taxon>
        <taxon>Pinopsida</taxon>
        <taxon>Pinidae</taxon>
        <taxon>Conifers II</taxon>
        <taxon>Cupressales</taxon>
        <taxon>Taxaceae</taxon>
        <taxon>Taxus</taxon>
    </lineage>
</organism>
<keyword evidence="4" id="KW-1185">Reference proteome</keyword>
<dbReference type="GO" id="GO:0080019">
    <property type="term" value="F:alcohol-forming very long-chain fatty acyl-CoA reductase activity"/>
    <property type="evidence" value="ECO:0007669"/>
    <property type="project" value="InterPro"/>
</dbReference>
<feature type="domain" description="Thioester reductase (TE)" evidence="2">
    <location>
        <begin position="26"/>
        <end position="125"/>
    </location>
</feature>
<keyword evidence="1" id="KW-0444">Lipid biosynthesis</keyword>
<evidence type="ECO:0000313" key="4">
    <source>
        <dbReference type="Proteomes" id="UP000824469"/>
    </source>
</evidence>
<evidence type="ECO:0000313" key="3">
    <source>
        <dbReference type="EMBL" id="KAH9315347.1"/>
    </source>
</evidence>
<comment type="caution">
    <text evidence="3">The sequence shown here is derived from an EMBL/GenBank/DDBJ whole genome shotgun (WGS) entry which is preliminary data.</text>
</comment>
<feature type="non-terminal residue" evidence="3">
    <location>
        <position position="126"/>
    </location>
</feature>
<dbReference type="GO" id="GO:0035336">
    <property type="term" value="P:long-chain fatty-acyl-CoA metabolic process"/>
    <property type="evidence" value="ECO:0007669"/>
    <property type="project" value="TreeGrafter"/>
</dbReference>
<dbReference type="GO" id="GO:0010345">
    <property type="term" value="P:suberin biosynthetic process"/>
    <property type="evidence" value="ECO:0007669"/>
    <property type="project" value="TreeGrafter"/>
</dbReference>
<dbReference type="PANTHER" id="PTHR11011">
    <property type="entry name" value="MALE STERILITY PROTEIN 2-RELATED"/>
    <property type="match status" value="1"/>
</dbReference>
<comment type="function">
    <text evidence="1">Catalyzes the reduction of fatty acyl-CoA to fatty alcohols.</text>
</comment>
<proteinExistence type="inferred from homology"/>
<keyword evidence="1" id="KW-0443">Lipid metabolism</keyword>
<dbReference type="AlphaFoldDB" id="A0AA38G350"/>
<dbReference type="EMBL" id="JAHRHJ020000005">
    <property type="protein sequence ID" value="KAH9315347.1"/>
    <property type="molecule type" value="Genomic_DNA"/>
</dbReference>
<dbReference type="GO" id="GO:0102965">
    <property type="term" value="F:alcohol-forming long-chain fatty acyl-CoA reductase activity"/>
    <property type="evidence" value="ECO:0007669"/>
    <property type="project" value="UniProtKB-EC"/>
</dbReference>
<dbReference type="Pfam" id="PF07993">
    <property type="entry name" value="NAD_binding_4"/>
    <property type="match status" value="1"/>
</dbReference>
<keyword evidence="1" id="KW-0560">Oxidoreductase</keyword>